<dbReference type="EMBL" id="MU157890">
    <property type="protein sequence ID" value="KAF9524999.1"/>
    <property type="molecule type" value="Genomic_DNA"/>
</dbReference>
<dbReference type="AlphaFoldDB" id="A0A9P6E9K3"/>
<name>A0A9P6E9K3_9AGAR</name>
<comment type="caution">
    <text evidence="1">The sequence shown here is derived from an EMBL/GenBank/DDBJ whole genome shotgun (WGS) entry which is preliminary data.</text>
</comment>
<keyword evidence="2" id="KW-1185">Reference proteome</keyword>
<dbReference type="Proteomes" id="UP000807306">
    <property type="component" value="Unassembled WGS sequence"/>
</dbReference>
<reference evidence="1" key="1">
    <citation type="submission" date="2020-11" db="EMBL/GenBank/DDBJ databases">
        <authorList>
            <consortium name="DOE Joint Genome Institute"/>
            <person name="Ahrendt S."/>
            <person name="Riley R."/>
            <person name="Andreopoulos W."/>
            <person name="Labutti K."/>
            <person name="Pangilinan J."/>
            <person name="Ruiz-Duenas F.J."/>
            <person name="Barrasa J.M."/>
            <person name="Sanchez-Garcia M."/>
            <person name="Camarero S."/>
            <person name="Miyauchi S."/>
            <person name="Serrano A."/>
            <person name="Linde D."/>
            <person name="Babiker R."/>
            <person name="Drula E."/>
            <person name="Ayuso-Fernandez I."/>
            <person name="Pacheco R."/>
            <person name="Padilla G."/>
            <person name="Ferreira P."/>
            <person name="Barriuso J."/>
            <person name="Kellner H."/>
            <person name="Castanera R."/>
            <person name="Alfaro M."/>
            <person name="Ramirez L."/>
            <person name="Pisabarro A.G."/>
            <person name="Kuo A."/>
            <person name="Tritt A."/>
            <person name="Lipzen A."/>
            <person name="He G."/>
            <person name="Yan M."/>
            <person name="Ng V."/>
            <person name="Cullen D."/>
            <person name="Martin F."/>
            <person name="Rosso M.-N."/>
            <person name="Henrissat B."/>
            <person name="Hibbett D."/>
            <person name="Martinez A.T."/>
            <person name="Grigoriev I.V."/>
        </authorList>
    </citation>
    <scope>NUCLEOTIDE SEQUENCE</scope>
    <source>
        <strain evidence="1">CBS 506.95</strain>
    </source>
</reference>
<sequence>MALNGSDAGLLDGQAELVHTQEANTTTTTSGLKVSRLYDVLTHLGSSLIFEAEKYYIPKDIDESCWAKLQAFAATVEELDFSDADFSIPDVTYMQLVHFQGRNTLFKSLKRLRLGTRASPFNIIHNFSSPSTSRVTLAPPSPLSQFRTAKYQHLCSTLYRRHVNCWIPFTS</sequence>
<proteinExistence type="predicted"/>
<evidence type="ECO:0000313" key="2">
    <source>
        <dbReference type="Proteomes" id="UP000807306"/>
    </source>
</evidence>
<accession>A0A9P6E9K3</accession>
<protein>
    <submittedName>
        <fullName evidence="1">Uncharacterized protein</fullName>
    </submittedName>
</protein>
<organism evidence="1 2">
    <name type="scientific">Crepidotus variabilis</name>
    <dbReference type="NCBI Taxonomy" id="179855"/>
    <lineage>
        <taxon>Eukaryota</taxon>
        <taxon>Fungi</taxon>
        <taxon>Dikarya</taxon>
        <taxon>Basidiomycota</taxon>
        <taxon>Agaricomycotina</taxon>
        <taxon>Agaricomycetes</taxon>
        <taxon>Agaricomycetidae</taxon>
        <taxon>Agaricales</taxon>
        <taxon>Agaricineae</taxon>
        <taxon>Crepidotaceae</taxon>
        <taxon>Crepidotus</taxon>
    </lineage>
</organism>
<gene>
    <name evidence="1" type="ORF">CPB83DRAFT_570872</name>
</gene>
<evidence type="ECO:0000313" key="1">
    <source>
        <dbReference type="EMBL" id="KAF9524999.1"/>
    </source>
</evidence>